<dbReference type="Proteomes" id="UP000752171">
    <property type="component" value="Unassembled WGS sequence"/>
</dbReference>
<evidence type="ECO:0000313" key="5">
    <source>
        <dbReference type="Proteomes" id="UP000752171"/>
    </source>
</evidence>
<protein>
    <recommendedName>
        <fullName evidence="6">Secreted protein</fullName>
    </recommendedName>
</protein>
<keyword evidence="2" id="KW-1133">Transmembrane helix</keyword>
<gene>
    <name evidence="4" type="ORF">AMEX_G4267</name>
</gene>
<name>A0A8T2MBJ7_ASTMX</name>
<evidence type="ECO:0000313" key="4">
    <source>
        <dbReference type="EMBL" id="KAG9281429.1"/>
    </source>
</evidence>
<feature type="transmembrane region" description="Helical" evidence="2">
    <location>
        <begin position="37"/>
        <end position="61"/>
    </location>
</feature>
<dbReference type="AlphaFoldDB" id="A0A8T2MBJ7"/>
<evidence type="ECO:0008006" key="6">
    <source>
        <dbReference type="Google" id="ProtNLM"/>
    </source>
</evidence>
<feature type="region of interest" description="Disordered" evidence="1">
    <location>
        <begin position="65"/>
        <end position="100"/>
    </location>
</feature>
<dbReference type="EMBL" id="JAICCE010000002">
    <property type="protein sequence ID" value="KAG9281429.1"/>
    <property type="molecule type" value="Genomic_DNA"/>
</dbReference>
<reference evidence="4 5" key="1">
    <citation type="submission" date="2021-07" db="EMBL/GenBank/DDBJ databases">
        <authorList>
            <person name="Imarazene B."/>
            <person name="Zahm M."/>
            <person name="Klopp C."/>
            <person name="Cabau C."/>
            <person name="Beille S."/>
            <person name="Jouanno E."/>
            <person name="Castinel A."/>
            <person name="Lluch J."/>
            <person name="Gil L."/>
            <person name="Kuchtly C."/>
            <person name="Lopez Roques C."/>
            <person name="Donnadieu C."/>
            <person name="Parrinello H."/>
            <person name="Journot L."/>
            <person name="Du K."/>
            <person name="Schartl M."/>
            <person name="Retaux S."/>
            <person name="Guiguen Y."/>
        </authorList>
    </citation>
    <scope>NUCLEOTIDE SEQUENCE [LARGE SCALE GENOMIC DNA]</scope>
    <source>
        <strain evidence="4">Pach_M1</strain>
        <tissue evidence="4">Testis</tissue>
    </source>
</reference>
<evidence type="ECO:0000256" key="1">
    <source>
        <dbReference type="SAM" id="MobiDB-lite"/>
    </source>
</evidence>
<feature type="chain" id="PRO_5035787798" description="Secreted protein" evidence="3">
    <location>
        <begin position="18"/>
        <end position="100"/>
    </location>
</feature>
<keyword evidence="3" id="KW-0732">Signal</keyword>
<keyword evidence="2" id="KW-0812">Transmembrane</keyword>
<proteinExistence type="predicted"/>
<evidence type="ECO:0000256" key="2">
    <source>
        <dbReference type="SAM" id="Phobius"/>
    </source>
</evidence>
<evidence type="ECO:0000256" key="3">
    <source>
        <dbReference type="SAM" id="SignalP"/>
    </source>
</evidence>
<keyword evidence="2" id="KW-0472">Membrane</keyword>
<organism evidence="4 5">
    <name type="scientific">Astyanax mexicanus</name>
    <name type="common">Blind cave fish</name>
    <name type="synonym">Astyanax fasciatus mexicanus</name>
    <dbReference type="NCBI Taxonomy" id="7994"/>
    <lineage>
        <taxon>Eukaryota</taxon>
        <taxon>Metazoa</taxon>
        <taxon>Chordata</taxon>
        <taxon>Craniata</taxon>
        <taxon>Vertebrata</taxon>
        <taxon>Euteleostomi</taxon>
        <taxon>Actinopterygii</taxon>
        <taxon>Neopterygii</taxon>
        <taxon>Teleostei</taxon>
        <taxon>Ostariophysi</taxon>
        <taxon>Characiformes</taxon>
        <taxon>Characoidei</taxon>
        <taxon>Acestrorhamphidae</taxon>
        <taxon>Acestrorhamphinae</taxon>
        <taxon>Astyanax</taxon>
    </lineage>
</organism>
<accession>A0A8T2MBJ7</accession>
<sequence>MVISTFLLCLCVSDVETQADKSTDRPKSVCSVPSERFWLIVRIVMFVRVLQTVIFCLCVIFKRAQGSDQTPPPCGATNQNRRNTPGPVRWTGIGQSVELS</sequence>
<comment type="caution">
    <text evidence="4">The sequence shown here is derived from an EMBL/GenBank/DDBJ whole genome shotgun (WGS) entry which is preliminary data.</text>
</comment>
<feature type="signal peptide" evidence="3">
    <location>
        <begin position="1"/>
        <end position="17"/>
    </location>
</feature>